<name>A0A2L2SYN3_9HYPO</name>
<sequence>MCEGMFGLECWFISAPLRNQRVGLGTSHDLSCWLKQGEFGKSIGGLKGFCVLNSSFNAFDLLYRPSVDLQNLALIQIDQALKKCNRLAPSSLIETLPLELMSSIYLHLQPTDHIALGLCSRRLWIQAVTTIHHSRRLSSWVDTPMFIGGSGQLLALRQASHDQELELQSPQKGNRDAVLEAMILQNTQLFDVLKYARIQNLLHDYATLTSSDLNPPYFRELVRLLPSTGISESLHPLMESCLFPGEFDDKRQWYLRDFTTNEYIRMELVQDHTISEHDTISLTRNPWMTLDILLIWLITWQAGYDKPSKEVPRGNPRDQIKKIFTNGVSVTASDIAQIRAYFMDMYFGRWAGHSLDVVQLVQSKMESGWTDITGEIQDVSQHWFAAIYLEAFLLKETKYLEYWGRFAKDQINKYDTQPGVC</sequence>
<evidence type="ECO:0000313" key="2">
    <source>
        <dbReference type="Proteomes" id="UP000245910"/>
    </source>
</evidence>
<evidence type="ECO:0000313" key="1">
    <source>
        <dbReference type="EMBL" id="CEI61939.1"/>
    </source>
</evidence>
<evidence type="ECO:0008006" key="3">
    <source>
        <dbReference type="Google" id="ProtNLM"/>
    </source>
</evidence>
<dbReference type="AlphaFoldDB" id="A0A2L2SYN3"/>
<accession>A0A2L2SYN3</accession>
<keyword evidence="2" id="KW-1185">Reference proteome</keyword>
<dbReference type="Proteomes" id="UP000245910">
    <property type="component" value="Chromosome II"/>
</dbReference>
<dbReference type="OrthoDB" id="2588098at2759"/>
<reference evidence="2" key="1">
    <citation type="submission" date="2014-10" db="EMBL/GenBank/DDBJ databases">
        <authorList>
            <person name="King R."/>
        </authorList>
    </citation>
    <scope>NUCLEOTIDE SEQUENCE [LARGE SCALE GENOMIC DNA]</scope>
    <source>
        <strain evidence="2">A3/5</strain>
    </source>
</reference>
<proteinExistence type="predicted"/>
<organism evidence="1 2">
    <name type="scientific">Fusarium venenatum</name>
    <dbReference type="NCBI Taxonomy" id="56646"/>
    <lineage>
        <taxon>Eukaryota</taxon>
        <taxon>Fungi</taxon>
        <taxon>Dikarya</taxon>
        <taxon>Ascomycota</taxon>
        <taxon>Pezizomycotina</taxon>
        <taxon>Sordariomycetes</taxon>
        <taxon>Hypocreomycetidae</taxon>
        <taxon>Hypocreales</taxon>
        <taxon>Nectriaceae</taxon>
        <taxon>Fusarium</taxon>
    </lineage>
</organism>
<dbReference type="GeneID" id="37258014"/>
<protein>
    <recommendedName>
        <fullName evidence="3">F-box domain-containing protein</fullName>
    </recommendedName>
</protein>
<dbReference type="EMBL" id="LN649230">
    <property type="protein sequence ID" value="CEI61939.1"/>
    <property type="molecule type" value="Genomic_DNA"/>
</dbReference>
<dbReference type="RefSeq" id="XP_025585659.1">
    <property type="nucleotide sequence ID" value="XM_025734899.2"/>
</dbReference>
<dbReference type="KEGG" id="fvn:FVRRES_06375"/>